<comment type="caution">
    <text evidence="1">The sequence shown here is derived from an EMBL/GenBank/DDBJ whole genome shotgun (WGS) entry which is preliminary data.</text>
</comment>
<name>A0A409WU11_PSICY</name>
<keyword evidence="2" id="KW-1185">Reference proteome</keyword>
<dbReference type="EMBL" id="NHYD01003190">
    <property type="protein sequence ID" value="PPQ82014.1"/>
    <property type="molecule type" value="Genomic_DNA"/>
</dbReference>
<evidence type="ECO:0008006" key="3">
    <source>
        <dbReference type="Google" id="ProtNLM"/>
    </source>
</evidence>
<accession>A0A409WU11</accession>
<dbReference type="OrthoDB" id="2788229at2759"/>
<dbReference type="Proteomes" id="UP000283269">
    <property type="component" value="Unassembled WGS sequence"/>
</dbReference>
<sequence>MPGLSDASLPTELIEHILDILYQDRDFMGLKVCSQVNDVFRTLSQTRILKVISFRTTDRFGQKSYYCSVTHLVEDIARSPRISSYVQKLVLPYKWVSENDRYCSLPEVRMLEKSLLDLPNLHFLSIPDDQSFRRDSHGLYIWTAILDSLIEATLLNFFKKSTKLTELDLTGTQLFPGVVLDHVPFLKRLSVSTIEPPNIDGSNLAPATKRLQLKYFCMTYPHSPIPVAALSWLCSPSCPVVFQHLETLKISFIGQEHPRGERLCSLCPDLPHIFIDIMSASVYTSYNSLNYMLHAYPRDSLLDLKGFKALRHLTIEGVLKIRTFHHRILIDYFETPIPWVADMLRMIFTSSLSATTLTEVTLKLRFIDFPLSLIPHLHNNWTALSSSLRTQNLPNFIRLDLDISGLTPLALTKLKEDTALVDMEKDGRLEYI</sequence>
<reference evidence="1 2" key="1">
    <citation type="journal article" date="2018" name="Evol. Lett.">
        <title>Horizontal gene cluster transfer increased hallucinogenic mushroom diversity.</title>
        <authorList>
            <person name="Reynolds H.T."/>
            <person name="Vijayakumar V."/>
            <person name="Gluck-Thaler E."/>
            <person name="Korotkin H.B."/>
            <person name="Matheny P.B."/>
            <person name="Slot J.C."/>
        </authorList>
    </citation>
    <scope>NUCLEOTIDE SEQUENCE [LARGE SCALE GENOMIC DNA]</scope>
    <source>
        <strain evidence="1 2">2631</strain>
    </source>
</reference>
<organism evidence="1 2">
    <name type="scientific">Psilocybe cyanescens</name>
    <dbReference type="NCBI Taxonomy" id="93625"/>
    <lineage>
        <taxon>Eukaryota</taxon>
        <taxon>Fungi</taxon>
        <taxon>Dikarya</taxon>
        <taxon>Basidiomycota</taxon>
        <taxon>Agaricomycotina</taxon>
        <taxon>Agaricomycetes</taxon>
        <taxon>Agaricomycetidae</taxon>
        <taxon>Agaricales</taxon>
        <taxon>Agaricineae</taxon>
        <taxon>Strophariaceae</taxon>
        <taxon>Psilocybe</taxon>
    </lineage>
</organism>
<dbReference type="AlphaFoldDB" id="A0A409WU11"/>
<dbReference type="STRING" id="93625.A0A409WU11"/>
<dbReference type="InParanoid" id="A0A409WU11"/>
<evidence type="ECO:0000313" key="1">
    <source>
        <dbReference type="EMBL" id="PPQ82014.1"/>
    </source>
</evidence>
<protein>
    <recommendedName>
        <fullName evidence="3">F-box domain-containing protein</fullName>
    </recommendedName>
</protein>
<proteinExistence type="predicted"/>
<evidence type="ECO:0000313" key="2">
    <source>
        <dbReference type="Proteomes" id="UP000283269"/>
    </source>
</evidence>
<gene>
    <name evidence="1" type="ORF">CVT25_014666</name>
</gene>